<dbReference type="PANTHER" id="PTHR34475:SF1">
    <property type="entry name" value="CYTOSKELETON PROTEIN RODZ"/>
    <property type="match status" value="1"/>
</dbReference>
<accession>A0A2A1KDL4</accession>
<keyword evidence="1" id="KW-1133">Transmembrane helix</keyword>
<protein>
    <submittedName>
        <fullName evidence="4">Helix-turn-helix domain-containing protein</fullName>
    </submittedName>
</protein>
<dbReference type="STRING" id="1283.ShL2_01565"/>
<proteinExistence type="predicted"/>
<dbReference type="KEGG" id="shh:ShL2_01565"/>
<keyword evidence="1" id="KW-0472">Membrane</keyword>
<keyword evidence="1" id="KW-0812">Transmembrane</keyword>
<evidence type="ECO:0000259" key="2">
    <source>
        <dbReference type="PROSITE" id="PS50943"/>
    </source>
</evidence>
<dbReference type="Proteomes" id="UP000238153">
    <property type="component" value="Unassembled WGS sequence"/>
</dbReference>
<evidence type="ECO:0000313" key="4">
    <source>
        <dbReference type="EMBL" id="PPJ70559.1"/>
    </source>
</evidence>
<reference evidence="4 5" key="1">
    <citation type="submission" date="2017-11" db="EMBL/GenBank/DDBJ databases">
        <authorList>
            <person name="Founou R.C."/>
            <person name="Founou L."/>
            <person name="Allam M."/>
            <person name="Ismail A."/>
            <person name="Essack S.Y."/>
        </authorList>
    </citation>
    <scope>NUCLEOTIDE SEQUENCE [LARGE SCALE GENOMIC DNA]</scope>
    <source>
        <strain evidence="4 5">G811N2B1</strain>
    </source>
</reference>
<dbReference type="InterPro" id="IPR050400">
    <property type="entry name" value="Bact_Cytoskel_RodZ"/>
</dbReference>
<name>A0A2A1KDL4_STAHA</name>
<feature type="transmembrane region" description="Helical" evidence="1">
    <location>
        <begin position="108"/>
        <end position="129"/>
    </location>
</feature>
<dbReference type="CDD" id="cd00093">
    <property type="entry name" value="HTH_XRE"/>
    <property type="match status" value="1"/>
</dbReference>
<dbReference type="Proteomes" id="UP001269271">
    <property type="component" value="Unassembled WGS sequence"/>
</dbReference>
<dbReference type="InterPro" id="IPR001387">
    <property type="entry name" value="Cro/C1-type_HTH"/>
</dbReference>
<evidence type="ECO:0000256" key="1">
    <source>
        <dbReference type="SAM" id="Phobius"/>
    </source>
</evidence>
<dbReference type="GeneID" id="93781010"/>
<organism evidence="4 5">
    <name type="scientific">Staphylococcus haemolyticus</name>
    <dbReference type="NCBI Taxonomy" id="1283"/>
    <lineage>
        <taxon>Bacteria</taxon>
        <taxon>Bacillati</taxon>
        <taxon>Bacillota</taxon>
        <taxon>Bacilli</taxon>
        <taxon>Bacillales</taxon>
        <taxon>Staphylococcaceae</taxon>
        <taxon>Staphylococcus</taxon>
    </lineage>
</organism>
<keyword evidence="6" id="KW-1185">Reference proteome</keyword>
<dbReference type="PROSITE" id="PS50943">
    <property type="entry name" value="HTH_CROC1"/>
    <property type="match status" value="1"/>
</dbReference>
<dbReference type="EMBL" id="PGWX01000468">
    <property type="protein sequence ID" value="PPJ70559.1"/>
    <property type="molecule type" value="Genomic_DNA"/>
</dbReference>
<gene>
    <name evidence="4" type="ORF">CV019_12935</name>
    <name evidence="3" type="ORF">RO950_00020</name>
</gene>
<reference evidence="3 6" key="2">
    <citation type="submission" date="2023-08" db="EMBL/GenBank/DDBJ databases">
        <title>Genomic surveillance of Staphylococcus haemolyticus neonatal outbreak in southern France.</title>
        <authorList>
            <person name="Magnan C."/>
            <person name="Morsli M."/>
            <person name="Thiery B."/>
            <person name="Salipante F."/>
            <person name="Attar J."/>
            <person name="Massimo D.M."/>
            <person name="Ory J."/>
            <person name="Pantel A."/>
            <person name="Lavigne J.-P."/>
        </authorList>
    </citation>
    <scope>NUCLEOTIDE SEQUENCE [LARGE SCALE GENOMIC DNA]</scope>
    <source>
        <strain evidence="3 6">NSH026</strain>
    </source>
</reference>
<dbReference type="GO" id="GO:0003677">
    <property type="term" value="F:DNA binding"/>
    <property type="evidence" value="ECO:0007669"/>
    <property type="project" value="InterPro"/>
</dbReference>
<dbReference type="Pfam" id="PF13413">
    <property type="entry name" value="HTH_25"/>
    <property type="match status" value="1"/>
</dbReference>
<dbReference type="AlphaFoldDB" id="A0A2A1KDL4"/>
<dbReference type="PANTHER" id="PTHR34475">
    <property type="match status" value="1"/>
</dbReference>
<evidence type="ECO:0000313" key="3">
    <source>
        <dbReference type="EMBL" id="MDT4285406.1"/>
    </source>
</evidence>
<evidence type="ECO:0000313" key="5">
    <source>
        <dbReference type="Proteomes" id="UP000238153"/>
    </source>
</evidence>
<dbReference type="EMBL" id="JAVSOO010000001">
    <property type="protein sequence ID" value="MDT4285406.1"/>
    <property type="molecule type" value="Genomic_DNA"/>
</dbReference>
<dbReference type="InterPro" id="IPR010982">
    <property type="entry name" value="Lambda_DNA-bd_dom_sf"/>
</dbReference>
<sequence length="130" mass="15220">MKTIGETLKGRRERLGMTLAELEERTQIKRDTLKLIEQNQFDKLAKVDYAEGFIRRYASVVNIDSQQLIQAHQEEIPDSQHQLNELLYRYHNDDAPTYRTKSKEHLQLMIIIGGIIIITFILWVLAVLLL</sequence>
<feature type="domain" description="HTH cro/C1-type" evidence="2">
    <location>
        <begin position="8"/>
        <end position="40"/>
    </location>
</feature>
<comment type="caution">
    <text evidence="4">The sequence shown here is derived from an EMBL/GenBank/DDBJ whole genome shotgun (WGS) entry which is preliminary data.</text>
</comment>
<dbReference type="SUPFAM" id="SSF47413">
    <property type="entry name" value="lambda repressor-like DNA-binding domains"/>
    <property type="match status" value="1"/>
</dbReference>
<dbReference type="RefSeq" id="WP_033080070.1">
    <property type="nucleotide sequence ID" value="NZ_BKAY01000002.1"/>
</dbReference>
<evidence type="ECO:0000313" key="6">
    <source>
        <dbReference type="Proteomes" id="UP001269271"/>
    </source>
</evidence>
<dbReference type="Gene3D" id="1.10.260.40">
    <property type="entry name" value="lambda repressor-like DNA-binding domains"/>
    <property type="match status" value="1"/>
</dbReference>